<dbReference type="EMBL" id="JBJKBG010000001">
    <property type="protein sequence ID" value="KAL3753993.1"/>
    <property type="molecule type" value="Genomic_DNA"/>
</dbReference>
<evidence type="ECO:0000313" key="3">
    <source>
        <dbReference type="Proteomes" id="UP001634007"/>
    </source>
</evidence>
<evidence type="ECO:0000256" key="1">
    <source>
        <dbReference type="SAM" id="MobiDB-lite"/>
    </source>
</evidence>
<reference evidence="2 3" key="1">
    <citation type="submission" date="2024-11" db="EMBL/GenBank/DDBJ databases">
        <title>Chromosome-level genome assembly of Eucalyptus globulus Labill. provides insights into its genome evolution.</title>
        <authorList>
            <person name="Li X."/>
        </authorList>
    </citation>
    <scope>NUCLEOTIDE SEQUENCE [LARGE SCALE GENOMIC DNA]</scope>
    <source>
        <strain evidence="2">CL2024</strain>
        <tissue evidence="2">Fresh tender leaves</tissue>
    </source>
</reference>
<organism evidence="2 3">
    <name type="scientific">Eucalyptus globulus</name>
    <name type="common">Tasmanian blue gum</name>
    <dbReference type="NCBI Taxonomy" id="34317"/>
    <lineage>
        <taxon>Eukaryota</taxon>
        <taxon>Viridiplantae</taxon>
        <taxon>Streptophyta</taxon>
        <taxon>Embryophyta</taxon>
        <taxon>Tracheophyta</taxon>
        <taxon>Spermatophyta</taxon>
        <taxon>Magnoliopsida</taxon>
        <taxon>eudicotyledons</taxon>
        <taxon>Gunneridae</taxon>
        <taxon>Pentapetalae</taxon>
        <taxon>rosids</taxon>
        <taxon>malvids</taxon>
        <taxon>Myrtales</taxon>
        <taxon>Myrtaceae</taxon>
        <taxon>Myrtoideae</taxon>
        <taxon>Eucalypteae</taxon>
        <taxon>Eucalyptus</taxon>
    </lineage>
</organism>
<dbReference type="PANTHER" id="PTHR36737:SF1">
    <property type="entry name" value="EXPRESSED PROTEIN"/>
    <property type="match status" value="1"/>
</dbReference>
<dbReference type="AlphaFoldDB" id="A0ABD3LQE6"/>
<comment type="caution">
    <text evidence="2">The sequence shown here is derived from an EMBL/GenBank/DDBJ whole genome shotgun (WGS) entry which is preliminary data.</text>
</comment>
<dbReference type="Proteomes" id="UP001634007">
    <property type="component" value="Unassembled WGS sequence"/>
</dbReference>
<protein>
    <submittedName>
        <fullName evidence="2">Uncharacterized protein</fullName>
    </submittedName>
</protein>
<gene>
    <name evidence="2" type="ORF">ACJRO7_001268</name>
</gene>
<keyword evidence="3" id="KW-1185">Reference proteome</keyword>
<name>A0ABD3LQE6_EUCGL</name>
<feature type="region of interest" description="Disordered" evidence="1">
    <location>
        <begin position="1"/>
        <end position="21"/>
    </location>
</feature>
<evidence type="ECO:0000313" key="2">
    <source>
        <dbReference type="EMBL" id="KAL3753993.1"/>
    </source>
</evidence>
<proteinExistence type="predicted"/>
<accession>A0ABD3LQE6</accession>
<dbReference type="PANTHER" id="PTHR36737">
    <property type="entry name" value="EXPRESSED PROTEIN"/>
    <property type="match status" value="1"/>
</dbReference>
<sequence>MSRKGASLQKDVPWRASSGKPIPKIHHNPVLSVSQTPYSNYAISPHFSLSSLFSLPPLHNLLPNSLSLIAFFFVCGFLRNPRGVAFARLTRGWVCGGDLVHPGFMPPAAGYTDLKFMEPVERELNLLGKLLDSAVNLMNKLFIDR</sequence>